<gene>
    <name evidence="1" type="ORF">EDC26_11016</name>
</gene>
<dbReference type="InterPro" id="IPR036038">
    <property type="entry name" value="Aminotransferase-like"/>
</dbReference>
<keyword evidence="2" id="KW-1185">Reference proteome</keyword>
<name>A0A4R3LYH5_9BURK</name>
<evidence type="ECO:0000313" key="2">
    <source>
        <dbReference type="Proteomes" id="UP000295525"/>
    </source>
</evidence>
<proteinExistence type="predicted"/>
<dbReference type="Gene3D" id="3.20.10.10">
    <property type="entry name" value="D-amino Acid Aminotransferase, subunit A, domain 2"/>
    <property type="match status" value="1"/>
</dbReference>
<dbReference type="Pfam" id="PF01063">
    <property type="entry name" value="Aminotran_4"/>
    <property type="match status" value="1"/>
</dbReference>
<sequence>MNTPIQLIETMRVEPGHRLPLLPWHRQRLQRSCKTLGYTWPGEMLFASISQHVERLDTHVSHRLRLLLGPDGRYLLESSQLPATSPPVRIRLNHSPLQADPLWLQHKTTRRPWYADAQSLLAQTPGLFDIVFCNALGEICEGSRSNVYVQDAHNVWLTPPTACGLLPGVQRQILLDSGQASEARITCDDLQNARAIRVSNALRGWVDAVLD</sequence>
<protein>
    <submittedName>
        <fullName evidence="1">4-amino-4-deoxychorismate lyase</fullName>
    </submittedName>
</protein>
<dbReference type="RefSeq" id="WP_165931028.1">
    <property type="nucleotide sequence ID" value="NZ_SMAJ01000010.1"/>
</dbReference>
<accession>A0A4R3LYH5</accession>
<evidence type="ECO:0000313" key="1">
    <source>
        <dbReference type="EMBL" id="TCT05276.1"/>
    </source>
</evidence>
<dbReference type="AlphaFoldDB" id="A0A4R3LYH5"/>
<keyword evidence="1" id="KW-0456">Lyase</keyword>
<dbReference type="InterPro" id="IPR043131">
    <property type="entry name" value="BCAT-like_N"/>
</dbReference>
<dbReference type="SUPFAM" id="SSF56752">
    <property type="entry name" value="D-aminoacid aminotransferase-like PLP-dependent enzymes"/>
    <property type="match status" value="1"/>
</dbReference>
<comment type="caution">
    <text evidence="1">The sequence shown here is derived from an EMBL/GenBank/DDBJ whole genome shotgun (WGS) entry which is preliminary data.</text>
</comment>
<dbReference type="Gene3D" id="3.30.470.10">
    <property type="match status" value="1"/>
</dbReference>
<dbReference type="EMBL" id="SMAJ01000010">
    <property type="protein sequence ID" value="TCT05276.1"/>
    <property type="molecule type" value="Genomic_DNA"/>
</dbReference>
<organism evidence="1 2">
    <name type="scientific">Paralcaligenes ureilyticus</name>
    <dbReference type="NCBI Taxonomy" id="627131"/>
    <lineage>
        <taxon>Bacteria</taxon>
        <taxon>Pseudomonadati</taxon>
        <taxon>Pseudomonadota</taxon>
        <taxon>Betaproteobacteria</taxon>
        <taxon>Burkholderiales</taxon>
        <taxon>Alcaligenaceae</taxon>
        <taxon>Paralcaligenes</taxon>
    </lineage>
</organism>
<dbReference type="InterPro" id="IPR043132">
    <property type="entry name" value="BCAT-like_C"/>
</dbReference>
<dbReference type="InterPro" id="IPR001544">
    <property type="entry name" value="Aminotrans_IV"/>
</dbReference>
<dbReference type="Proteomes" id="UP000295525">
    <property type="component" value="Unassembled WGS sequence"/>
</dbReference>
<reference evidence="1 2" key="1">
    <citation type="submission" date="2019-03" db="EMBL/GenBank/DDBJ databases">
        <title>Genomic Encyclopedia of Type Strains, Phase IV (KMG-IV): sequencing the most valuable type-strain genomes for metagenomic binning, comparative biology and taxonomic classification.</title>
        <authorList>
            <person name="Goeker M."/>
        </authorList>
    </citation>
    <scope>NUCLEOTIDE SEQUENCE [LARGE SCALE GENOMIC DNA]</scope>
    <source>
        <strain evidence="1 2">DSM 24591</strain>
    </source>
</reference>
<dbReference type="GO" id="GO:0016829">
    <property type="term" value="F:lyase activity"/>
    <property type="evidence" value="ECO:0007669"/>
    <property type="project" value="UniProtKB-KW"/>
</dbReference>